<feature type="chain" id="PRO_5009190460" description="DUF992 domain-containing protein" evidence="1">
    <location>
        <begin position="23"/>
        <end position="154"/>
    </location>
</feature>
<protein>
    <recommendedName>
        <fullName evidence="4">DUF992 domain-containing protein</fullName>
    </recommendedName>
</protein>
<organism evidence="2 3">
    <name type="scientific">Devosia insulae DS-56</name>
    <dbReference type="NCBI Taxonomy" id="1116389"/>
    <lineage>
        <taxon>Bacteria</taxon>
        <taxon>Pseudomonadati</taxon>
        <taxon>Pseudomonadota</taxon>
        <taxon>Alphaproteobacteria</taxon>
        <taxon>Hyphomicrobiales</taxon>
        <taxon>Devosiaceae</taxon>
        <taxon>Devosia</taxon>
    </lineage>
</organism>
<evidence type="ECO:0008006" key="4">
    <source>
        <dbReference type="Google" id="ProtNLM"/>
    </source>
</evidence>
<dbReference type="RefSeq" id="WP_069909389.1">
    <property type="nucleotide sequence ID" value="NZ_LAJE02000158.1"/>
</dbReference>
<evidence type="ECO:0000256" key="1">
    <source>
        <dbReference type="SAM" id="SignalP"/>
    </source>
</evidence>
<evidence type="ECO:0000313" key="2">
    <source>
        <dbReference type="EMBL" id="OEO31464.1"/>
    </source>
</evidence>
<keyword evidence="3" id="KW-1185">Reference proteome</keyword>
<keyword evidence="1" id="KW-0732">Signal</keyword>
<dbReference type="Pfam" id="PF06186">
    <property type="entry name" value="DUF992"/>
    <property type="match status" value="1"/>
</dbReference>
<feature type="signal peptide" evidence="1">
    <location>
        <begin position="1"/>
        <end position="22"/>
    </location>
</feature>
<dbReference type="Proteomes" id="UP000095463">
    <property type="component" value="Unassembled WGS sequence"/>
</dbReference>
<reference evidence="2 3" key="1">
    <citation type="journal article" date="2015" name="Genome Announc.">
        <title>Genome Assemblies of Three Soil-Associated Devosia species: D. insulae, D. limi, and D. soli.</title>
        <authorList>
            <person name="Hassan Y.I."/>
            <person name="Lepp D."/>
            <person name="Zhou T."/>
        </authorList>
    </citation>
    <scope>NUCLEOTIDE SEQUENCE [LARGE SCALE GENOMIC DNA]</scope>
    <source>
        <strain evidence="2 3">DS-56</strain>
    </source>
</reference>
<gene>
    <name evidence="2" type="ORF">VW23_016310</name>
</gene>
<sequence>MKKFIAAAAAAVMLMTAGAAQAATQVKVGVLSCSVEAGIGFIIGSSKDMTCRFKRDGYKTERYQGNIKKLGIDIGVTGRTEIVWLVFSASNTKYGKGSLAGTYVGGSAEATIGVGLGGNWLIGGSRKGFALQPWSIQGQTGLNYSVAFSGLTLY</sequence>
<name>A0A1E5XSH0_9HYPH</name>
<accession>A0A1E5XSH0</accession>
<proteinExistence type="predicted"/>
<evidence type="ECO:0000313" key="3">
    <source>
        <dbReference type="Proteomes" id="UP000095463"/>
    </source>
</evidence>
<dbReference type="AlphaFoldDB" id="A0A1E5XSH0"/>
<dbReference type="InterPro" id="IPR009333">
    <property type="entry name" value="DUF992"/>
</dbReference>
<dbReference type="EMBL" id="LAJE02000158">
    <property type="protein sequence ID" value="OEO31464.1"/>
    <property type="molecule type" value="Genomic_DNA"/>
</dbReference>
<dbReference type="OrthoDB" id="7362478at2"/>
<comment type="caution">
    <text evidence="2">The sequence shown here is derived from an EMBL/GenBank/DDBJ whole genome shotgun (WGS) entry which is preliminary data.</text>
</comment>